<dbReference type="EMBL" id="HE978318">
    <property type="protein sequence ID" value="CCK70279.1"/>
    <property type="molecule type" value="Genomic_DNA"/>
</dbReference>
<dbReference type="InterPro" id="IPR006845">
    <property type="entry name" value="Pex_N"/>
</dbReference>
<dbReference type="GeneID" id="34525979"/>
<keyword evidence="10" id="KW-0862">Zinc</keyword>
<dbReference type="HOGENOM" id="CLU_1081737_0_0_1"/>
<keyword evidence="6" id="KW-0812">Transmembrane</keyword>
<dbReference type="eggNOG" id="KOG2879">
    <property type="taxonomic scope" value="Eukaryota"/>
</dbReference>
<evidence type="ECO:0000256" key="6">
    <source>
        <dbReference type="ARBA" id="ARBA00022692"/>
    </source>
</evidence>
<dbReference type="GO" id="GO:0016562">
    <property type="term" value="P:protein import into peroxisome matrix, receptor recycling"/>
    <property type="evidence" value="ECO:0007669"/>
    <property type="project" value="EnsemblFungi"/>
</dbReference>
<evidence type="ECO:0000256" key="12">
    <source>
        <dbReference type="ARBA" id="ARBA00022989"/>
    </source>
</evidence>
<sequence length="269" mass="31756">MLRVAHLDSNALDNELGAFFWANFKALLPLVNGEYVEEWKLALDTLVFLFATKYSRIFRCSTTYGSRLSNLSFKCGRIALFVVTVFQSYLSKKLSHRIFNRDSGRNVKFYRVMLALYNVFDACNFCHFLSNWGNEYGENKVYYTLLQRLLDVRPARIRGEQSYYQSMIYSGLEYQNRQLLWNSVLELLNITVLPRAISRLTSKRRGKPVLERETDIEHCHLCGEFPTMPYRIFCCERLYCYVCFLKVLELRECQNCHNKQEIKGMPYYG</sequence>
<dbReference type="GO" id="GO:0000209">
    <property type="term" value="P:protein polyubiquitination"/>
    <property type="evidence" value="ECO:0007669"/>
    <property type="project" value="EnsemblFungi"/>
</dbReference>
<dbReference type="OrthoDB" id="1701437at2759"/>
<comment type="pathway">
    <text evidence="2">Protein modification; protein ubiquitination.</text>
</comment>
<dbReference type="GO" id="GO:0000151">
    <property type="term" value="C:ubiquitin ligase complex"/>
    <property type="evidence" value="ECO:0007669"/>
    <property type="project" value="EnsemblFungi"/>
</dbReference>
<keyword evidence="14" id="KW-0576">Peroxisome</keyword>
<dbReference type="KEGG" id="kng:KNAG_0E00110"/>
<keyword evidence="5" id="KW-0808">Transferase</keyword>
<dbReference type="STRING" id="1071383.J7S6A1"/>
<dbReference type="GO" id="GO:0008320">
    <property type="term" value="F:protein transmembrane transporter activity"/>
    <property type="evidence" value="ECO:0007669"/>
    <property type="project" value="EnsemblFungi"/>
</dbReference>
<evidence type="ECO:0000256" key="16">
    <source>
        <dbReference type="ARBA" id="ARBA00034438"/>
    </source>
</evidence>
<dbReference type="PANTHER" id="PTHR48178">
    <property type="entry name" value="PEROXISOME BIOGENESIS FACTOR 2"/>
    <property type="match status" value="1"/>
</dbReference>
<dbReference type="AlphaFoldDB" id="J7S6A1"/>
<evidence type="ECO:0000256" key="14">
    <source>
        <dbReference type="ARBA" id="ARBA00023140"/>
    </source>
</evidence>
<keyword evidence="12" id="KW-1133">Transmembrane helix</keyword>
<dbReference type="Proteomes" id="UP000006310">
    <property type="component" value="Chromosome 5"/>
</dbReference>
<dbReference type="GO" id="GO:0044721">
    <property type="term" value="P:protein import into peroxisome matrix, substrate release"/>
    <property type="evidence" value="ECO:0007669"/>
    <property type="project" value="EnsemblFungi"/>
</dbReference>
<name>J7S6A1_HUIN7</name>
<comment type="subcellular location">
    <subcellularLocation>
        <location evidence="1">Peroxisome membrane</location>
        <topology evidence="1">Multi-pass membrane protein</topology>
    </subcellularLocation>
</comment>
<reference evidence="20" key="2">
    <citation type="submission" date="2012-08" db="EMBL/GenBank/DDBJ databases">
        <title>Genome sequence of Kazachstania naganishii.</title>
        <authorList>
            <person name="Gordon J.L."/>
            <person name="Armisen D."/>
            <person name="Proux-Wera E."/>
            <person name="OhEigeartaigh S.S."/>
            <person name="Byrne K.P."/>
            <person name="Wolfe K.H."/>
        </authorList>
    </citation>
    <scope>NUCLEOTIDE SEQUENCE [LARGE SCALE GENOMIC DNA]</scope>
    <source>
        <strain evidence="20">ATCC MYA-139 / BCRC 22969 / CBS 8797 / CCRC 22969 / KCTC 17520 / NBRC 10181 / NCYC 3082</strain>
    </source>
</reference>
<evidence type="ECO:0000256" key="15">
    <source>
        <dbReference type="ARBA" id="ARBA00032511"/>
    </source>
</evidence>
<comment type="catalytic activity">
    <reaction evidence="16">
        <text>[E2 ubiquitin-conjugating enzyme]-S-ubiquitinyl-L-cysteine + [acceptor protein]-L-cysteine = [E2 ubiquitin-conjugating enzyme]-L-cysteine + [acceptor protein]-S-ubiquitinyl-L-cysteine.</text>
        <dbReference type="EC" id="2.3.2.36"/>
    </reaction>
</comment>
<evidence type="ECO:0000256" key="8">
    <source>
        <dbReference type="ARBA" id="ARBA00022771"/>
    </source>
</evidence>
<evidence type="ECO:0000256" key="13">
    <source>
        <dbReference type="ARBA" id="ARBA00023136"/>
    </source>
</evidence>
<proteinExistence type="inferred from homology"/>
<accession>J7S6A1</accession>
<dbReference type="GO" id="GO:0061630">
    <property type="term" value="F:ubiquitin protein ligase activity"/>
    <property type="evidence" value="ECO:0007669"/>
    <property type="project" value="UniProtKB-EC"/>
</dbReference>
<evidence type="ECO:0000256" key="2">
    <source>
        <dbReference type="ARBA" id="ARBA00004906"/>
    </source>
</evidence>
<evidence type="ECO:0000256" key="4">
    <source>
        <dbReference type="ARBA" id="ARBA00022448"/>
    </source>
</evidence>
<reference evidence="19 20" key="1">
    <citation type="journal article" date="2011" name="Proc. Natl. Acad. Sci. U.S.A.">
        <title>Evolutionary erosion of yeast sex chromosomes by mating-type switching accidents.</title>
        <authorList>
            <person name="Gordon J.L."/>
            <person name="Armisen D."/>
            <person name="Proux-Wera E."/>
            <person name="Oheigeartaigh S.S."/>
            <person name="Byrne K.P."/>
            <person name="Wolfe K.H."/>
        </authorList>
    </citation>
    <scope>NUCLEOTIDE SEQUENCE [LARGE SCALE GENOMIC DNA]</scope>
    <source>
        <strain evidence="20">ATCC MYA-139 / BCRC 22969 / CBS 8797 / CCRC 22969 / KCTC 17520 / NBRC 10181 / NCYC 3082</strain>
    </source>
</reference>
<dbReference type="InterPro" id="IPR025654">
    <property type="entry name" value="PEX2/10"/>
</dbReference>
<keyword evidence="4" id="KW-0813">Transport</keyword>
<gene>
    <name evidence="19" type="primary">KNAG0E00110</name>
    <name evidence="19" type="ordered locus">KNAG_0E00110</name>
</gene>
<dbReference type="GO" id="GO:0006513">
    <property type="term" value="P:protein monoubiquitination"/>
    <property type="evidence" value="ECO:0007669"/>
    <property type="project" value="EnsemblFungi"/>
</dbReference>
<comment type="similarity">
    <text evidence="3">Belongs to the pex2/pex10/pex12 family.</text>
</comment>
<keyword evidence="13" id="KW-0472">Membrane</keyword>
<evidence type="ECO:0000256" key="17">
    <source>
        <dbReference type="ARBA" id="ARBA00034523"/>
    </source>
</evidence>
<evidence type="ECO:0000256" key="9">
    <source>
        <dbReference type="ARBA" id="ARBA00022786"/>
    </source>
</evidence>
<dbReference type="RefSeq" id="XP_022464525.1">
    <property type="nucleotide sequence ID" value="XM_022607983.1"/>
</dbReference>
<evidence type="ECO:0000259" key="18">
    <source>
        <dbReference type="Pfam" id="PF04757"/>
    </source>
</evidence>
<evidence type="ECO:0000256" key="7">
    <source>
        <dbReference type="ARBA" id="ARBA00022723"/>
    </source>
</evidence>
<organism evidence="19 20">
    <name type="scientific">Huiozyma naganishii (strain ATCC MYA-139 / BCRC 22969 / CBS 8797 / KCTC 17520 / NBRC 10181 / NCYC 3082 / Yp74L-3)</name>
    <name type="common">Yeast</name>
    <name type="synonym">Kazachstania naganishii</name>
    <dbReference type="NCBI Taxonomy" id="1071383"/>
    <lineage>
        <taxon>Eukaryota</taxon>
        <taxon>Fungi</taxon>
        <taxon>Dikarya</taxon>
        <taxon>Ascomycota</taxon>
        <taxon>Saccharomycotina</taxon>
        <taxon>Saccharomycetes</taxon>
        <taxon>Saccharomycetales</taxon>
        <taxon>Saccharomycetaceae</taxon>
        <taxon>Huiozyma</taxon>
    </lineage>
</organism>
<dbReference type="Pfam" id="PF04757">
    <property type="entry name" value="Pex2_Pex12"/>
    <property type="match status" value="1"/>
</dbReference>
<dbReference type="GO" id="GO:0008270">
    <property type="term" value="F:zinc ion binding"/>
    <property type="evidence" value="ECO:0007669"/>
    <property type="project" value="UniProtKB-KW"/>
</dbReference>
<evidence type="ECO:0000313" key="19">
    <source>
        <dbReference type="EMBL" id="CCK70279.1"/>
    </source>
</evidence>
<dbReference type="GO" id="GO:0005778">
    <property type="term" value="C:peroxisomal membrane"/>
    <property type="evidence" value="ECO:0007669"/>
    <property type="project" value="UniProtKB-SubCell"/>
</dbReference>
<feature type="domain" description="Pex N-terminal" evidence="18">
    <location>
        <begin position="15"/>
        <end position="193"/>
    </location>
</feature>
<keyword evidence="8" id="KW-0863">Zinc-finger</keyword>
<evidence type="ECO:0000313" key="20">
    <source>
        <dbReference type="Proteomes" id="UP000006310"/>
    </source>
</evidence>
<dbReference type="OMA" id="YCYVCVL"/>
<keyword evidence="7" id="KW-0479">Metal-binding</keyword>
<dbReference type="GO" id="GO:1990429">
    <property type="term" value="C:peroxisomal importomer complex"/>
    <property type="evidence" value="ECO:0007669"/>
    <property type="project" value="EnsemblFungi"/>
</dbReference>
<keyword evidence="11" id="KW-0653">Protein transport</keyword>
<evidence type="ECO:0000256" key="1">
    <source>
        <dbReference type="ARBA" id="ARBA00004585"/>
    </source>
</evidence>
<keyword evidence="20" id="KW-1185">Reference proteome</keyword>
<evidence type="ECO:0000256" key="5">
    <source>
        <dbReference type="ARBA" id="ARBA00022679"/>
    </source>
</evidence>
<evidence type="ECO:0000256" key="11">
    <source>
        <dbReference type="ARBA" id="ARBA00022927"/>
    </source>
</evidence>
<keyword evidence="9" id="KW-0833">Ubl conjugation pathway</keyword>
<dbReference type="PANTHER" id="PTHR48178:SF1">
    <property type="entry name" value="PEROXISOME BIOGENESIS FACTOR 2"/>
    <property type="match status" value="1"/>
</dbReference>
<protein>
    <recommendedName>
        <fullName evidence="17">RING-type E3 ubiquitin transferase (cysteine targeting)</fullName>
        <ecNumber evidence="17">2.3.2.36</ecNumber>
    </recommendedName>
    <alternativeName>
        <fullName evidence="15">Peroxin-2</fullName>
    </alternativeName>
</protein>
<dbReference type="EC" id="2.3.2.36" evidence="17"/>
<evidence type="ECO:0000256" key="10">
    <source>
        <dbReference type="ARBA" id="ARBA00022833"/>
    </source>
</evidence>
<evidence type="ECO:0000256" key="3">
    <source>
        <dbReference type="ARBA" id="ARBA00008704"/>
    </source>
</evidence>